<dbReference type="PROSITE" id="PS00059">
    <property type="entry name" value="ADH_ZINC"/>
    <property type="match status" value="1"/>
</dbReference>
<protein>
    <submittedName>
        <fullName evidence="9">Zinc-binding dehydrogenase</fullName>
    </submittedName>
</protein>
<dbReference type="Gene3D" id="3.90.180.10">
    <property type="entry name" value="Medium-chain alcohol dehydrogenases, catalytic domain"/>
    <property type="match status" value="1"/>
</dbReference>
<keyword evidence="5" id="KW-0560">Oxidoreductase</keyword>
<dbReference type="SUPFAM" id="SSF50129">
    <property type="entry name" value="GroES-like"/>
    <property type="match status" value="1"/>
</dbReference>
<name>A0A5J6V9A6_9MICO</name>
<dbReference type="InterPro" id="IPR036291">
    <property type="entry name" value="NAD(P)-bd_dom_sf"/>
</dbReference>
<dbReference type="Proteomes" id="UP000326546">
    <property type="component" value="Chromosome"/>
</dbReference>
<reference evidence="9 10" key="1">
    <citation type="submission" date="2019-09" db="EMBL/GenBank/DDBJ databases">
        <title>Serinicoccus pratensis sp. nov., isolated from meadow soil.</title>
        <authorList>
            <person name="Zhang W."/>
        </authorList>
    </citation>
    <scope>NUCLEOTIDE SEQUENCE [LARGE SCALE GENOMIC DNA]</scope>
    <source>
        <strain evidence="9 10">W204</strain>
    </source>
</reference>
<dbReference type="Pfam" id="PF08240">
    <property type="entry name" value="ADH_N"/>
    <property type="match status" value="1"/>
</dbReference>
<proteinExistence type="inferred from homology"/>
<organism evidence="9 10">
    <name type="scientific">Ornithinimicrobium pratense</name>
    <dbReference type="NCBI Taxonomy" id="2593973"/>
    <lineage>
        <taxon>Bacteria</taxon>
        <taxon>Bacillati</taxon>
        <taxon>Actinomycetota</taxon>
        <taxon>Actinomycetes</taxon>
        <taxon>Micrococcales</taxon>
        <taxon>Ornithinimicrobiaceae</taxon>
        <taxon>Ornithinimicrobium</taxon>
    </lineage>
</organism>
<feature type="domain" description="Alcohol dehydrogenase-like N-terminal" evidence="8">
    <location>
        <begin position="25"/>
        <end position="114"/>
    </location>
</feature>
<dbReference type="EMBL" id="CP044427">
    <property type="protein sequence ID" value="QFG70368.1"/>
    <property type="molecule type" value="Genomic_DNA"/>
</dbReference>
<keyword evidence="10" id="KW-1185">Reference proteome</keyword>
<dbReference type="InterPro" id="IPR011032">
    <property type="entry name" value="GroES-like_sf"/>
</dbReference>
<evidence type="ECO:0000313" key="10">
    <source>
        <dbReference type="Proteomes" id="UP000326546"/>
    </source>
</evidence>
<evidence type="ECO:0000256" key="6">
    <source>
        <dbReference type="RuleBase" id="RU361277"/>
    </source>
</evidence>
<evidence type="ECO:0000256" key="4">
    <source>
        <dbReference type="ARBA" id="ARBA00022833"/>
    </source>
</evidence>
<evidence type="ECO:0000256" key="5">
    <source>
        <dbReference type="ARBA" id="ARBA00023002"/>
    </source>
</evidence>
<accession>A0A5J6V9A6</accession>
<evidence type="ECO:0000259" key="7">
    <source>
        <dbReference type="Pfam" id="PF00107"/>
    </source>
</evidence>
<dbReference type="SUPFAM" id="SSF51735">
    <property type="entry name" value="NAD(P)-binding Rossmann-fold domains"/>
    <property type="match status" value="1"/>
</dbReference>
<dbReference type="PANTHER" id="PTHR43350">
    <property type="entry name" value="NAD-DEPENDENT ALCOHOL DEHYDROGENASE"/>
    <property type="match status" value="1"/>
</dbReference>
<comment type="cofactor">
    <cofactor evidence="1 6">
        <name>Zn(2+)</name>
        <dbReference type="ChEBI" id="CHEBI:29105"/>
    </cofactor>
</comment>
<dbReference type="InterPro" id="IPR002328">
    <property type="entry name" value="ADH_Zn_CS"/>
</dbReference>
<evidence type="ECO:0000259" key="8">
    <source>
        <dbReference type="Pfam" id="PF08240"/>
    </source>
</evidence>
<dbReference type="GO" id="GO:0016491">
    <property type="term" value="F:oxidoreductase activity"/>
    <property type="evidence" value="ECO:0007669"/>
    <property type="project" value="UniProtKB-KW"/>
</dbReference>
<gene>
    <name evidence="9" type="ORF">FY030_14445</name>
</gene>
<evidence type="ECO:0000256" key="2">
    <source>
        <dbReference type="ARBA" id="ARBA00008072"/>
    </source>
</evidence>
<dbReference type="InterPro" id="IPR013149">
    <property type="entry name" value="ADH-like_C"/>
</dbReference>
<dbReference type="KEGG" id="serw:FY030_14445"/>
<dbReference type="Pfam" id="PF00107">
    <property type="entry name" value="ADH_zinc_N"/>
    <property type="match status" value="1"/>
</dbReference>
<keyword evidence="4 6" id="KW-0862">Zinc</keyword>
<evidence type="ECO:0000313" key="9">
    <source>
        <dbReference type="EMBL" id="QFG70368.1"/>
    </source>
</evidence>
<evidence type="ECO:0000256" key="1">
    <source>
        <dbReference type="ARBA" id="ARBA00001947"/>
    </source>
</evidence>
<comment type="similarity">
    <text evidence="2 6">Belongs to the zinc-containing alcohol dehydrogenase family.</text>
</comment>
<sequence>MKALVVGTAGKVEIRQIDRPRPASHQALVKTIGGGICGTDGTLLHGSFKGIEPAQYPLVLGHESVGRVVEVGTDVTSYTVGDVVLLPFVPNPTEAGRPLGSAWGAFSEFTLVDDIAAFEAGTVAGPAPEAAVAQSIVPASIEPLHAPVIVTLREVLSSIYVSGIDVAEPVVIYGSGPVAMTFARLLRLLGATQIIAVVRSEEKASLMQQFGATTCINSRAVDVAGAVGDLLPGGVGAVIDAVGHPSVINEALPMLRDRGILFCYGVPKEGSMHIDWSRAPYNWTLKFQQMPRKDEEGACHQQVIDWVESGDLVLGDFVSDVVPIDEAPAFFADYLGGKTSGKIVLSF</sequence>
<keyword evidence="3 6" id="KW-0479">Metal-binding</keyword>
<dbReference type="GO" id="GO:0008270">
    <property type="term" value="F:zinc ion binding"/>
    <property type="evidence" value="ECO:0007669"/>
    <property type="project" value="InterPro"/>
</dbReference>
<evidence type="ECO:0000256" key="3">
    <source>
        <dbReference type="ARBA" id="ARBA00022723"/>
    </source>
</evidence>
<dbReference type="Gene3D" id="3.40.50.720">
    <property type="entry name" value="NAD(P)-binding Rossmann-like Domain"/>
    <property type="match status" value="1"/>
</dbReference>
<dbReference type="InterPro" id="IPR013154">
    <property type="entry name" value="ADH-like_N"/>
</dbReference>
<feature type="domain" description="Alcohol dehydrogenase-like C-terminal" evidence="7">
    <location>
        <begin position="177"/>
        <end position="275"/>
    </location>
</feature>
<dbReference type="PANTHER" id="PTHR43350:SF19">
    <property type="entry name" value="D-GULOSIDE 3-DEHYDROGENASE"/>
    <property type="match status" value="1"/>
</dbReference>
<dbReference type="OrthoDB" id="3567264at2"/>
<dbReference type="AlphaFoldDB" id="A0A5J6V9A6"/>